<evidence type="ECO:0000313" key="2">
    <source>
        <dbReference type="EMBL" id="MCV7072980.1"/>
    </source>
</evidence>
<feature type="region of interest" description="Disordered" evidence="1">
    <location>
        <begin position="59"/>
        <end position="91"/>
    </location>
</feature>
<sequence length="155" mass="17154">MTDIAVEPTEAGADLVARPQPLGVFGLPLGYLLIPAGPDTDARARAWRSATYLHPVAQRRRALCRRAPRRSRSSPGSSGASSPRPRGISESPRWQRIWSDVCRSWAPICTTIKVFGTLLAVSSYYINKSDLRRANQLAEAMQAKPDEQRRVWSPA</sequence>
<evidence type="ECO:0000313" key="3">
    <source>
        <dbReference type="Proteomes" id="UP001140272"/>
    </source>
</evidence>
<reference evidence="2" key="1">
    <citation type="submission" date="2020-07" db="EMBL/GenBank/DDBJ databases">
        <authorList>
            <person name="Pettersson B.M.F."/>
            <person name="Behra P.R.K."/>
            <person name="Ramesh M."/>
            <person name="Das S."/>
            <person name="Dasgupta S."/>
            <person name="Kirsebom L.A."/>
        </authorList>
    </citation>
    <scope>NUCLEOTIDE SEQUENCE</scope>
    <source>
        <strain evidence="2">DSM 45406</strain>
    </source>
</reference>
<name>A0A9X2YGM6_9MYCO</name>
<organism evidence="2 3">
    <name type="scientific">Mycolicibacterium rufum</name>
    <dbReference type="NCBI Taxonomy" id="318424"/>
    <lineage>
        <taxon>Bacteria</taxon>
        <taxon>Bacillati</taxon>
        <taxon>Actinomycetota</taxon>
        <taxon>Actinomycetes</taxon>
        <taxon>Mycobacteriales</taxon>
        <taxon>Mycobacteriaceae</taxon>
        <taxon>Mycolicibacterium</taxon>
    </lineage>
</organism>
<evidence type="ECO:0000256" key="1">
    <source>
        <dbReference type="SAM" id="MobiDB-lite"/>
    </source>
</evidence>
<dbReference type="Proteomes" id="UP001140272">
    <property type="component" value="Unassembled WGS sequence"/>
</dbReference>
<gene>
    <name evidence="2" type="ORF">H7H73_24175</name>
</gene>
<reference evidence="2" key="2">
    <citation type="journal article" date="2022" name="BMC Genomics">
        <title>Comparative genome analysis of mycobacteria focusing on tRNA and non-coding RNA.</title>
        <authorList>
            <person name="Behra P.R.K."/>
            <person name="Pettersson B.M.F."/>
            <person name="Ramesh M."/>
            <person name="Das S."/>
            <person name="Dasgupta S."/>
            <person name="Kirsebom L.A."/>
        </authorList>
    </citation>
    <scope>NUCLEOTIDE SEQUENCE</scope>
    <source>
        <strain evidence="2">DSM 45406</strain>
    </source>
</reference>
<protein>
    <submittedName>
        <fullName evidence="2">Uncharacterized protein</fullName>
    </submittedName>
</protein>
<dbReference type="EMBL" id="JACKRN010000787">
    <property type="protein sequence ID" value="MCV7072980.1"/>
    <property type="molecule type" value="Genomic_DNA"/>
</dbReference>
<feature type="compositionally biased region" description="Basic residues" evidence="1">
    <location>
        <begin position="59"/>
        <end position="72"/>
    </location>
</feature>
<dbReference type="AlphaFoldDB" id="A0A9X2YGM6"/>
<feature type="non-terminal residue" evidence="2">
    <location>
        <position position="155"/>
    </location>
</feature>
<comment type="caution">
    <text evidence="2">The sequence shown here is derived from an EMBL/GenBank/DDBJ whole genome shotgun (WGS) entry which is preliminary data.</text>
</comment>
<proteinExistence type="predicted"/>
<accession>A0A9X2YGM6</accession>
<feature type="compositionally biased region" description="Low complexity" evidence="1">
    <location>
        <begin position="73"/>
        <end position="86"/>
    </location>
</feature>